<dbReference type="RefSeq" id="WP_109573632.1">
    <property type="nucleotide sequence ID" value="NZ_UHJL01000006.1"/>
</dbReference>
<dbReference type="Gene3D" id="3.40.50.1000">
    <property type="entry name" value="HAD superfamily/HAD-like"/>
    <property type="match status" value="1"/>
</dbReference>
<dbReference type="GO" id="GO:0016787">
    <property type="term" value="F:hydrolase activity"/>
    <property type="evidence" value="ECO:0007669"/>
    <property type="project" value="UniProtKB-KW"/>
</dbReference>
<dbReference type="PANTHER" id="PTHR43611:SF3">
    <property type="entry name" value="FLAVIN MONONUCLEOTIDE HYDROLASE 1, CHLOROPLATIC"/>
    <property type="match status" value="1"/>
</dbReference>
<proteinExistence type="predicted"/>
<dbReference type="EMBL" id="UHJL01000006">
    <property type="protein sequence ID" value="SUQ26034.1"/>
    <property type="molecule type" value="Genomic_DNA"/>
</dbReference>
<dbReference type="InterPro" id="IPR006439">
    <property type="entry name" value="HAD-SF_hydro_IA"/>
</dbReference>
<dbReference type="InterPro" id="IPR023214">
    <property type="entry name" value="HAD_sf"/>
</dbReference>
<dbReference type="SUPFAM" id="SSF56784">
    <property type="entry name" value="HAD-like"/>
    <property type="match status" value="1"/>
</dbReference>
<organism evidence="1 2">
    <name type="scientific">Fibrobacter succinogenes</name>
    <name type="common">Bacteroides succinogenes</name>
    <dbReference type="NCBI Taxonomy" id="833"/>
    <lineage>
        <taxon>Bacteria</taxon>
        <taxon>Pseudomonadati</taxon>
        <taxon>Fibrobacterota</taxon>
        <taxon>Fibrobacteria</taxon>
        <taxon>Fibrobacterales</taxon>
        <taxon>Fibrobacteraceae</taxon>
        <taxon>Fibrobacter</taxon>
    </lineage>
</organism>
<evidence type="ECO:0000313" key="1">
    <source>
        <dbReference type="EMBL" id="SUQ26034.1"/>
    </source>
</evidence>
<dbReference type="InterPro" id="IPR036412">
    <property type="entry name" value="HAD-like_sf"/>
</dbReference>
<dbReference type="Pfam" id="PF00702">
    <property type="entry name" value="Hydrolase"/>
    <property type="match status" value="1"/>
</dbReference>
<dbReference type="SFLD" id="SFLDS00003">
    <property type="entry name" value="Haloacid_Dehalogenase"/>
    <property type="match status" value="1"/>
</dbReference>
<dbReference type="PANTHER" id="PTHR43611">
    <property type="entry name" value="ALPHA-D-GLUCOSE 1-PHOSPHATE PHOSPHATASE"/>
    <property type="match status" value="1"/>
</dbReference>
<dbReference type="Gene3D" id="1.10.150.240">
    <property type="entry name" value="Putative phosphatase, domain 2"/>
    <property type="match status" value="1"/>
</dbReference>
<keyword evidence="1" id="KW-0378">Hydrolase</keyword>
<protein>
    <submittedName>
        <fullName evidence="1">Putative hydrolase of the HAD superfamily</fullName>
    </submittedName>
</protein>
<gene>
    <name evidence="1" type="ORF">SAMN05661053_2839</name>
</gene>
<dbReference type="CDD" id="cd02603">
    <property type="entry name" value="HAD_sEH-N_like"/>
    <property type="match status" value="1"/>
</dbReference>
<name>A0A380S928_FIBSU</name>
<reference evidence="1 2" key="1">
    <citation type="submission" date="2017-08" db="EMBL/GenBank/DDBJ databases">
        <authorList>
            <person name="de Groot N.N."/>
        </authorList>
    </citation>
    <scope>NUCLEOTIDE SEQUENCE [LARGE SCALE GENOMIC DNA]</scope>
    <source>
        <strain evidence="1 2">HM2</strain>
    </source>
</reference>
<evidence type="ECO:0000313" key="2">
    <source>
        <dbReference type="Proteomes" id="UP000255423"/>
    </source>
</evidence>
<dbReference type="AlphaFoldDB" id="A0A380S928"/>
<accession>A0A380S928</accession>
<dbReference type="InterPro" id="IPR023198">
    <property type="entry name" value="PGP-like_dom2"/>
</dbReference>
<dbReference type="PRINTS" id="PR00413">
    <property type="entry name" value="HADHALOGNASE"/>
</dbReference>
<dbReference type="NCBIfam" id="TIGR01509">
    <property type="entry name" value="HAD-SF-IA-v3"/>
    <property type="match status" value="1"/>
</dbReference>
<sequence>MLKNYIFDLGGVLLDIRMKNAYERFIALGLPPAELEPGGSVYKLMEDYQLGYVTTAEFCQQVAGKCISNARCAANVFARCAAAPTTPRDIEEAWNSICLGVADRKLQALRRLRKTEGVASVSLLSNTNELHWECCCQNWFNANGNKLEDFFDKIFLSQELHLQKPDPEIFKTAIRELGASPAETIFLDDSPINTAAAAACGLQTLTVTADVDWVETLRI</sequence>
<dbReference type="Proteomes" id="UP000255423">
    <property type="component" value="Unassembled WGS sequence"/>
</dbReference>
<dbReference type="SFLD" id="SFLDG01129">
    <property type="entry name" value="C1.5:_HAD__Beta-PGM__Phosphata"/>
    <property type="match status" value="1"/>
</dbReference>